<feature type="compositionally biased region" description="Polar residues" evidence="1">
    <location>
        <begin position="370"/>
        <end position="379"/>
    </location>
</feature>
<reference evidence="3" key="1">
    <citation type="submission" date="2018-04" db="EMBL/GenBank/DDBJ databases">
        <title>Transcriptome assembly of Sipha flava.</title>
        <authorList>
            <person name="Scully E.D."/>
            <person name="Geib S.M."/>
            <person name="Palmer N.A."/>
            <person name="Koch K."/>
            <person name="Bradshaw J."/>
            <person name="Heng-Moss T."/>
            <person name="Sarath G."/>
        </authorList>
    </citation>
    <scope>NUCLEOTIDE SEQUENCE</scope>
</reference>
<evidence type="ECO:0000313" key="4">
    <source>
        <dbReference type="Proteomes" id="UP000694846"/>
    </source>
</evidence>
<dbReference type="RefSeq" id="XP_025423491.1">
    <property type="nucleotide sequence ID" value="XM_025567706.1"/>
</dbReference>
<feature type="compositionally biased region" description="Low complexity" evidence="1">
    <location>
        <begin position="464"/>
        <end position="474"/>
    </location>
</feature>
<feature type="region of interest" description="Disordered" evidence="1">
    <location>
        <begin position="148"/>
        <end position="216"/>
    </location>
</feature>
<sequence>MRSTEMNKLSLCLMLLVKVAILGLAKGDSSPGPVYINPDLAYEKPEPVASQVVPADSQITQTVYGFLDFTTTIGNTVMVFMPQSASITPGTTTAEEPSTTETTATTTIEEKPIISKGQLEALPIDISPSKPVNLPNDSQIEEIFTTPDEPLTTTKEVTSAEPTTTSTTTTTKEPPTTKNVVKKLEQEKKATGAPVTTKKTTAKPTTPIPPKPVENAKKETVISSKVTVLSGSKVVENIVSKVDVIEDSTPEPSKVTEKLIFSKVEVISGEPVEEVAVNNLQPTPEYDYLSRQPSEVVDETFKVIDLKPSVSRHSSNQKNRGPDGKVRAFNSVANFNTDEESITTNKAPKKVAVKILPSSSGIRILKTAAPKSSTRSPNVEPTPVSSGLDDESLESLVVSQPNSVLVRQSRRPAIGGGFGKNKSTPKSKVTKESDDYSTTDEDQNDFTSPQQSEPTTPSYRKGSKFSSKGTTTTTQRVPSFKQNRFYRPTTAEPETDTTEGVATQRRFQPSAKRYDSNNNGATSAAVVTPANRRTFKKHFQQQEQQQQSSYQQQSSPQPVPTAPLTFKSKLIRPTGRWEYKTSPKPRVTIRRIDDIRHNQENATTPLTPHFHPDVQVDSGDQALAGSGLLPALQHDDDNDVLIQDVTPTASAETIRVEISTPAEFKDVYYEIATIKSPYSFQVGTVKNTRFITVTSTIQKSLVEQTETPAPARVEPLSENILASQSPNPYGREQPIDSSVATLPPIALSPDQATPPLETMTESFSTTELMLKTHVLPVVRGTDTSSVTLIQSYRVTRLVTAVKTLPPMEVYQFVPSKTLNEFNTRLDEAGSELHLELEYGDNNDEESSSHPNAAKAFLNSLDLANVGSDFDVVSHMDQHRTTTGGGPRSKKAHRATASGNGTNTADQQPLLPLMAAMSPEQLQQLALYRLLNPNAPLPAPVITTSRPVLRFETVFETHALPVVNGGSTYYTTLSRPVGTVTRTDYEMFTTTLAVPQPQQQLLPTPLFPQQPSLFPQQMQPSLFPQQQQQLQPSLFPQQQQLQPSLFPQQQPSFAITSTPVVTQSMVTQTDSRVLKLTFGAKTAYTTIYSSSVVPTQVTSYITQSVAVQPTVAPFPNFIPYGGYPFLG</sequence>
<dbReference type="OrthoDB" id="6430068at2759"/>
<dbReference type="Proteomes" id="UP000694846">
    <property type="component" value="Unplaced"/>
</dbReference>
<dbReference type="GeneID" id="112692890"/>
<organism evidence="3">
    <name type="scientific">Sipha flava</name>
    <name type="common">yellow sugarcane aphid</name>
    <dbReference type="NCBI Taxonomy" id="143950"/>
    <lineage>
        <taxon>Eukaryota</taxon>
        <taxon>Metazoa</taxon>
        <taxon>Ecdysozoa</taxon>
        <taxon>Arthropoda</taxon>
        <taxon>Hexapoda</taxon>
        <taxon>Insecta</taxon>
        <taxon>Pterygota</taxon>
        <taxon>Neoptera</taxon>
        <taxon>Paraneoptera</taxon>
        <taxon>Hemiptera</taxon>
        <taxon>Sternorrhyncha</taxon>
        <taxon>Aphidomorpha</taxon>
        <taxon>Aphidoidea</taxon>
        <taxon>Aphididae</taxon>
        <taxon>Sipha</taxon>
    </lineage>
</organism>
<keyword evidence="4" id="KW-1185">Reference proteome</keyword>
<dbReference type="EMBL" id="GGMS01012631">
    <property type="protein sequence ID" value="MBY81834.1"/>
    <property type="molecule type" value="Transcribed_RNA"/>
</dbReference>
<reference evidence="5 6" key="2">
    <citation type="submission" date="2025-04" db="UniProtKB">
        <authorList>
            <consortium name="RefSeq"/>
        </authorList>
    </citation>
    <scope>IDENTIFICATION</scope>
    <source>
        <tissue evidence="5 6">Whole body</tissue>
    </source>
</reference>
<dbReference type="PANTHER" id="PTHR39072">
    <property type="entry name" value="RE48511P"/>
    <property type="match status" value="1"/>
</dbReference>
<feature type="compositionally biased region" description="Low complexity" evidence="1">
    <location>
        <begin position="159"/>
        <end position="178"/>
    </location>
</feature>
<accession>A0A2S2QVT4</accession>
<feature type="compositionally biased region" description="Acidic residues" evidence="1">
    <location>
        <begin position="435"/>
        <end position="444"/>
    </location>
</feature>
<name>A0A2S2QVT4_9HEMI</name>
<evidence type="ECO:0000256" key="1">
    <source>
        <dbReference type="SAM" id="MobiDB-lite"/>
    </source>
</evidence>
<feature type="compositionally biased region" description="Low complexity" evidence="1">
    <location>
        <begin position="191"/>
        <end position="205"/>
    </location>
</feature>
<feature type="compositionally biased region" description="Low complexity" evidence="1">
    <location>
        <begin position="541"/>
        <end position="556"/>
    </location>
</feature>
<feature type="compositionally biased region" description="Polar residues" evidence="1">
    <location>
        <begin position="445"/>
        <end position="458"/>
    </location>
</feature>
<feature type="compositionally biased region" description="Polar residues" evidence="1">
    <location>
        <begin position="896"/>
        <end position="905"/>
    </location>
</feature>
<feature type="signal peptide" evidence="2">
    <location>
        <begin position="1"/>
        <end position="27"/>
    </location>
</feature>
<gene>
    <name evidence="5 6" type="primary">LOC112692890</name>
    <name evidence="3" type="ORF">g.95916</name>
</gene>
<dbReference type="AlphaFoldDB" id="A0A2S2QVT4"/>
<dbReference type="PANTHER" id="PTHR39072:SF3">
    <property type="entry name" value="RE48511P"/>
    <property type="match status" value="1"/>
</dbReference>
<protein>
    <submittedName>
        <fullName evidence="5 6">Proteoglycan 4</fullName>
    </submittedName>
</protein>
<feature type="region of interest" description="Disordered" evidence="1">
    <location>
        <begin position="875"/>
        <end position="905"/>
    </location>
</feature>
<keyword evidence="2" id="KW-0732">Signal</keyword>
<feature type="region of interest" description="Disordered" evidence="1">
    <location>
        <begin position="308"/>
        <end position="328"/>
    </location>
</feature>
<evidence type="ECO:0000313" key="5">
    <source>
        <dbReference type="RefSeq" id="XP_025423490.1"/>
    </source>
</evidence>
<feature type="compositionally biased region" description="Polar residues" evidence="1">
    <location>
        <begin position="397"/>
        <end position="406"/>
    </location>
</feature>
<evidence type="ECO:0000313" key="6">
    <source>
        <dbReference type="RefSeq" id="XP_025423491.1"/>
    </source>
</evidence>
<feature type="region of interest" description="Disordered" evidence="1">
    <location>
        <begin position="367"/>
        <end position="570"/>
    </location>
</feature>
<dbReference type="RefSeq" id="XP_025423490.1">
    <property type="nucleotide sequence ID" value="XM_025567705.1"/>
</dbReference>
<evidence type="ECO:0000313" key="3">
    <source>
        <dbReference type="EMBL" id="MBY81834.1"/>
    </source>
</evidence>
<proteinExistence type="predicted"/>
<feature type="chain" id="PRO_5044579275" evidence="2">
    <location>
        <begin position="28"/>
        <end position="1126"/>
    </location>
</feature>
<evidence type="ECO:0000256" key="2">
    <source>
        <dbReference type="SAM" id="SignalP"/>
    </source>
</evidence>